<dbReference type="Pfam" id="PF09084">
    <property type="entry name" value="NMT1"/>
    <property type="match status" value="1"/>
</dbReference>
<protein>
    <submittedName>
        <fullName evidence="3">NitT/TauT family transport system substrate-binding protein</fullName>
    </submittedName>
</protein>
<evidence type="ECO:0000313" key="4">
    <source>
        <dbReference type="Proteomes" id="UP000242432"/>
    </source>
</evidence>
<dbReference type="EMBL" id="FUXX01000010">
    <property type="protein sequence ID" value="SKA60359.1"/>
    <property type="molecule type" value="Genomic_DNA"/>
</dbReference>
<dbReference type="SUPFAM" id="SSF53850">
    <property type="entry name" value="Periplasmic binding protein-like II"/>
    <property type="match status" value="1"/>
</dbReference>
<dbReference type="PANTHER" id="PTHR30024:SF42">
    <property type="entry name" value="ALIPHATIC SULFONATES-BINDING PROTEIN-RELATED"/>
    <property type="match status" value="1"/>
</dbReference>
<dbReference type="PANTHER" id="PTHR30024">
    <property type="entry name" value="ALIPHATIC SULFONATES-BINDING PROTEIN-RELATED"/>
    <property type="match status" value="1"/>
</dbReference>
<gene>
    <name evidence="3" type="ORF">SAMN02745213_00879</name>
</gene>
<keyword evidence="4" id="KW-1185">Reference proteome</keyword>
<comment type="similarity">
    <text evidence="1">Belongs to the bacterial solute-binding protein SsuA/TauA family.</text>
</comment>
<sequence>MKFKNTLKVISLALLLSAVQGCGDDKKTDEHAAHQEHQNHSSELTTVRIGYLPSPGHLLYFLAKEEGFFEEEGINAELVLFNENNSELAAMESGKIDVGAYGSSELVSYMSEGHKISLFAGAMKTGHGIIVKDRIVKGIPKEEWSIKLLAGKKIGVEGIGSGHIVIREALKKLGLDKDTEFVMFNDGSDVYASLKNDEIDAAVLYAPYRILAENEGYTILANSGDVEGFDNHVCCRQAILTDKLKAEPETYKHFIRALIKAYKFYKTNESQSIKDIAKYVDVDEDLLLADTYKYDNEIANPDPDLKRMDVFYDSLVDLGFVKEFDIKPNYTAALYEQALNELVKENENDAVYKELYQYHQRSN</sequence>
<dbReference type="SMART" id="SM00062">
    <property type="entry name" value="PBPb"/>
    <property type="match status" value="1"/>
</dbReference>
<evidence type="ECO:0000313" key="3">
    <source>
        <dbReference type="EMBL" id="SKA60359.1"/>
    </source>
</evidence>
<evidence type="ECO:0000256" key="1">
    <source>
        <dbReference type="ARBA" id="ARBA00010742"/>
    </source>
</evidence>
<proteinExistence type="inferred from homology"/>
<accession>A0A1T4V5Y4</accession>
<dbReference type="PROSITE" id="PS51257">
    <property type="entry name" value="PROKAR_LIPOPROTEIN"/>
    <property type="match status" value="1"/>
</dbReference>
<reference evidence="4" key="1">
    <citation type="submission" date="2017-02" db="EMBL/GenBank/DDBJ databases">
        <authorList>
            <person name="Varghese N."/>
            <person name="Submissions S."/>
        </authorList>
    </citation>
    <scope>NUCLEOTIDE SEQUENCE [LARGE SCALE GENOMIC DNA]</scope>
    <source>
        <strain evidence="4">DSM 3072</strain>
    </source>
</reference>
<dbReference type="InterPro" id="IPR001638">
    <property type="entry name" value="Solute-binding_3/MltF_N"/>
</dbReference>
<dbReference type="AlphaFoldDB" id="A0A1T4V5Y4"/>
<organism evidence="3 4">
    <name type="scientific">Succinivibrio dextrinosolvens DSM 3072</name>
    <dbReference type="NCBI Taxonomy" id="1123324"/>
    <lineage>
        <taxon>Bacteria</taxon>
        <taxon>Pseudomonadati</taxon>
        <taxon>Pseudomonadota</taxon>
        <taxon>Gammaproteobacteria</taxon>
        <taxon>Aeromonadales</taxon>
        <taxon>Succinivibrionaceae</taxon>
        <taxon>Succinivibrio</taxon>
    </lineage>
</organism>
<dbReference type="Proteomes" id="UP000242432">
    <property type="component" value="Unassembled WGS sequence"/>
</dbReference>
<dbReference type="Gene3D" id="3.40.190.10">
    <property type="entry name" value="Periplasmic binding protein-like II"/>
    <property type="match status" value="2"/>
</dbReference>
<evidence type="ECO:0000259" key="2">
    <source>
        <dbReference type="SMART" id="SM00062"/>
    </source>
</evidence>
<name>A0A1T4V5Y4_9GAMM</name>
<feature type="domain" description="Solute-binding protein family 3/N-terminal" evidence="2">
    <location>
        <begin position="46"/>
        <end position="283"/>
    </location>
</feature>
<dbReference type="RefSeq" id="WP_078928406.1">
    <property type="nucleotide sequence ID" value="NZ_FUXX01000010.1"/>
</dbReference>
<dbReference type="InterPro" id="IPR015168">
    <property type="entry name" value="SsuA/THI5"/>
</dbReference>